<dbReference type="STRING" id="246197.MXAN_3603"/>
<name>Q1D6D2_MYXXD</name>
<keyword evidence="2" id="KW-1185">Reference proteome</keyword>
<gene>
    <name evidence="1" type="ordered locus">MXAN_3603</name>
</gene>
<dbReference type="KEGG" id="mxa:MXAN_3603"/>
<dbReference type="eggNOG" id="ENOG502Z9WJ">
    <property type="taxonomic scope" value="Bacteria"/>
</dbReference>
<protein>
    <recommendedName>
        <fullName evidence="3">PD-(D/E)XK motif protein</fullName>
    </recommendedName>
</protein>
<accession>Q1D6D2</accession>
<evidence type="ECO:0008006" key="3">
    <source>
        <dbReference type="Google" id="ProtNLM"/>
    </source>
</evidence>
<dbReference type="Pfam" id="PF14390">
    <property type="entry name" value="DUF4420"/>
    <property type="match status" value="1"/>
</dbReference>
<dbReference type="Proteomes" id="UP000002402">
    <property type="component" value="Chromosome"/>
</dbReference>
<evidence type="ECO:0000313" key="2">
    <source>
        <dbReference type="Proteomes" id="UP000002402"/>
    </source>
</evidence>
<dbReference type="EMBL" id="CP000113">
    <property type="protein sequence ID" value="ABF90121.1"/>
    <property type="molecule type" value="Genomic_DNA"/>
</dbReference>
<proteinExistence type="predicted"/>
<dbReference type="HOGENOM" id="CLU_069764_1_0_7"/>
<reference evidence="1 2" key="1">
    <citation type="journal article" date="2006" name="Proc. Natl. Acad. Sci. U.S.A.">
        <title>Evolution of sensory complexity recorded in a myxobacterial genome.</title>
        <authorList>
            <person name="Goldman B.S."/>
            <person name="Nierman W.C."/>
            <person name="Kaiser D."/>
            <person name="Slater S.C."/>
            <person name="Durkin A.S."/>
            <person name="Eisen J.A."/>
            <person name="Ronning C.M."/>
            <person name="Barbazuk W.B."/>
            <person name="Blanchard M."/>
            <person name="Field C."/>
            <person name="Halling C."/>
            <person name="Hinkle G."/>
            <person name="Iartchuk O."/>
            <person name="Kim H.S."/>
            <person name="Mackenzie C."/>
            <person name="Madupu R."/>
            <person name="Miller N."/>
            <person name="Shvartsbeyn A."/>
            <person name="Sullivan S.A."/>
            <person name="Vaudin M."/>
            <person name="Wiegand R."/>
            <person name="Kaplan H.B."/>
        </authorList>
    </citation>
    <scope>NUCLEOTIDE SEQUENCE [LARGE SCALE GENOMIC DNA]</scope>
    <source>
        <strain evidence="2">DK1622</strain>
    </source>
</reference>
<dbReference type="AlphaFoldDB" id="Q1D6D2"/>
<organism evidence="1 2">
    <name type="scientific">Myxococcus xanthus (strain DK1622)</name>
    <dbReference type="NCBI Taxonomy" id="246197"/>
    <lineage>
        <taxon>Bacteria</taxon>
        <taxon>Pseudomonadati</taxon>
        <taxon>Myxococcota</taxon>
        <taxon>Myxococcia</taxon>
        <taxon>Myxococcales</taxon>
        <taxon>Cystobacterineae</taxon>
        <taxon>Myxococcaceae</taxon>
        <taxon>Myxococcus</taxon>
    </lineage>
</organism>
<dbReference type="InterPro" id="IPR025534">
    <property type="entry name" value="DUF4420"/>
</dbReference>
<evidence type="ECO:0000313" key="1">
    <source>
        <dbReference type="EMBL" id="ABF90121.1"/>
    </source>
</evidence>
<dbReference type="EnsemblBacteria" id="ABF90121">
    <property type="protein sequence ID" value="ABF90121"/>
    <property type="gene ID" value="MXAN_3603"/>
</dbReference>
<sequence>MGTTIWESDVKSVEEAWRLISEEPKLQAGLVARRLYPESRLEIYAGLDRPSDVPLVCIHVRPAALRMAGERLSSAGFVLLREINPHPSPNSVRLSLWLAAPPYRDVFGVLAQDVVDSVAKAVGQRNAVSTFVERLRRWQEFLERHGPEGLGAHAQRGLYGELWCLRHQALRLMGAECAILAWTGPDRSNQDFQFASCAVEVKTTASSPHHHVAISNIRQLDETHVPALLLLHVALEIRHDSGETLVGMVASLRDLLRPSGQPLSLFEEKLRSWGYLDVHAVRYGEAAYVVRSHDFYRVMGCFPRLTEADIPDGVGDVRYSVALSACAAYRLSPDAAAALIVGK</sequence>